<dbReference type="HAMAP" id="MF_01054">
    <property type="entry name" value="UPF0237"/>
    <property type="match status" value="1"/>
</dbReference>
<protein>
    <recommendedName>
        <fullName evidence="1">UPF0237 protein GCM10008906_19380</fullName>
    </recommendedName>
</protein>
<proteinExistence type="inferred from homology"/>
<reference evidence="4" key="1">
    <citation type="journal article" date="2019" name="Int. J. Syst. Evol. Microbiol.">
        <title>The Global Catalogue of Microorganisms (GCM) 10K type strain sequencing project: providing services to taxonomists for standard genome sequencing and annotation.</title>
        <authorList>
            <consortium name="The Broad Institute Genomics Platform"/>
            <consortium name="The Broad Institute Genome Sequencing Center for Infectious Disease"/>
            <person name="Wu L."/>
            <person name="Ma J."/>
        </authorList>
    </citation>
    <scope>NUCLEOTIDE SEQUENCE [LARGE SCALE GENOMIC DNA]</scope>
    <source>
        <strain evidence="4">JCM 1407</strain>
    </source>
</reference>
<dbReference type="SUPFAM" id="SSF55021">
    <property type="entry name" value="ACT-like"/>
    <property type="match status" value="1"/>
</dbReference>
<name>A0ABP3UTR0_9CLOT</name>
<feature type="domain" description="ACT" evidence="2">
    <location>
        <begin position="4"/>
        <end position="78"/>
    </location>
</feature>
<dbReference type="InterPro" id="IPR045865">
    <property type="entry name" value="ACT-like_dom_sf"/>
</dbReference>
<sequence>MKSIITVFGKDKSGITASVSQTLANSNVNILDIQQTILQEYFTMIMIVDISKCTKTFKDLREELNKTGTKVGVSVNIQREDIFNSMQSI</sequence>
<dbReference type="Gene3D" id="3.30.70.260">
    <property type="match status" value="1"/>
</dbReference>
<comment type="caution">
    <text evidence="3">The sequence shown here is derived from an EMBL/GenBank/DDBJ whole genome shotgun (WGS) entry which is preliminary data.</text>
</comment>
<dbReference type="PROSITE" id="PS51671">
    <property type="entry name" value="ACT"/>
    <property type="match status" value="1"/>
</dbReference>
<accession>A0ABP3UTR0</accession>
<comment type="similarity">
    <text evidence="1">Belongs to the UPF0237 family.</text>
</comment>
<keyword evidence="4" id="KW-1185">Reference proteome</keyword>
<dbReference type="InterPro" id="IPR002912">
    <property type="entry name" value="ACT_dom"/>
</dbReference>
<evidence type="ECO:0000313" key="3">
    <source>
        <dbReference type="EMBL" id="GAA0739987.1"/>
    </source>
</evidence>
<dbReference type="PANTHER" id="PTHR34875:SF6">
    <property type="entry name" value="UPF0237 PROTEIN MJ1558"/>
    <property type="match status" value="1"/>
</dbReference>
<evidence type="ECO:0000313" key="4">
    <source>
        <dbReference type="Proteomes" id="UP001501510"/>
    </source>
</evidence>
<evidence type="ECO:0000256" key="1">
    <source>
        <dbReference type="HAMAP-Rule" id="MF_01054"/>
    </source>
</evidence>
<dbReference type="InterPro" id="IPR022986">
    <property type="entry name" value="UPF0237_ACT"/>
</dbReference>
<evidence type="ECO:0000259" key="2">
    <source>
        <dbReference type="PROSITE" id="PS51671"/>
    </source>
</evidence>
<dbReference type="InterPro" id="IPR050990">
    <property type="entry name" value="UPF0237/GcvR_regulator"/>
</dbReference>
<organism evidence="3 4">
    <name type="scientific">Clostridium oceanicum</name>
    <dbReference type="NCBI Taxonomy" id="1543"/>
    <lineage>
        <taxon>Bacteria</taxon>
        <taxon>Bacillati</taxon>
        <taxon>Bacillota</taxon>
        <taxon>Clostridia</taxon>
        <taxon>Eubacteriales</taxon>
        <taxon>Clostridiaceae</taxon>
        <taxon>Clostridium</taxon>
    </lineage>
</organism>
<gene>
    <name evidence="3" type="ORF">GCM10008906_19380</name>
</gene>
<dbReference type="Proteomes" id="UP001501510">
    <property type="component" value="Unassembled WGS sequence"/>
</dbReference>
<dbReference type="EMBL" id="BAAACG010000009">
    <property type="protein sequence ID" value="GAA0739987.1"/>
    <property type="molecule type" value="Genomic_DNA"/>
</dbReference>
<dbReference type="Pfam" id="PF13740">
    <property type="entry name" value="ACT_6"/>
    <property type="match status" value="1"/>
</dbReference>
<dbReference type="RefSeq" id="WP_343761183.1">
    <property type="nucleotide sequence ID" value="NZ_BAAACG010000009.1"/>
</dbReference>
<dbReference type="NCBIfam" id="NF001220">
    <property type="entry name" value="PRK00194.1"/>
    <property type="match status" value="1"/>
</dbReference>
<dbReference type="CDD" id="cd04872">
    <property type="entry name" value="ACT_1ZPV"/>
    <property type="match status" value="1"/>
</dbReference>
<dbReference type="PANTHER" id="PTHR34875">
    <property type="entry name" value="UPF0237 PROTEIN MJ1558"/>
    <property type="match status" value="1"/>
</dbReference>